<evidence type="ECO:0000259" key="8">
    <source>
        <dbReference type="PROSITE" id="PS50850"/>
    </source>
</evidence>
<feature type="transmembrane region" description="Helical" evidence="7">
    <location>
        <begin position="82"/>
        <end position="111"/>
    </location>
</feature>
<dbReference type="SUPFAM" id="SSF103473">
    <property type="entry name" value="MFS general substrate transporter"/>
    <property type="match status" value="1"/>
</dbReference>
<feature type="transmembrane region" description="Helical" evidence="7">
    <location>
        <begin position="245"/>
        <end position="267"/>
    </location>
</feature>
<dbReference type="Gene3D" id="1.20.1250.20">
    <property type="entry name" value="MFS general substrate transporter like domains"/>
    <property type="match status" value="1"/>
</dbReference>
<feature type="transmembrane region" description="Helical" evidence="7">
    <location>
        <begin position="165"/>
        <end position="185"/>
    </location>
</feature>
<name>A0ABV6P5L6_9ACTN</name>
<gene>
    <name evidence="9" type="ORF">ACFFHU_29775</name>
</gene>
<dbReference type="PROSITE" id="PS50850">
    <property type="entry name" value="MFS"/>
    <property type="match status" value="1"/>
</dbReference>
<accession>A0ABV6P5L6</accession>
<evidence type="ECO:0000256" key="1">
    <source>
        <dbReference type="ARBA" id="ARBA00004651"/>
    </source>
</evidence>
<comment type="caution">
    <text evidence="9">The sequence shown here is derived from an EMBL/GenBank/DDBJ whole genome shotgun (WGS) entry which is preliminary data.</text>
</comment>
<evidence type="ECO:0000256" key="5">
    <source>
        <dbReference type="ARBA" id="ARBA00022989"/>
    </source>
</evidence>
<feature type="transmembrane region" description="Helical" evidence="7">
    <location>
        <begin position="279"/>
        <end position="298"/>
    </location>
</feature>
<dbReference type="Pfam" id="PF07690">
    <property type="entry name" value="MFS_1"/>
    <property type="match status" value="1"/>
</dbReference>
<feature type="transmembrane region" description="Helical" evidence="7">
    <location>
        <begin position="14"/>
        <end position="36"/>
    </location>
</feature>
<feature type="transmembrane region" description="Helical" evidence="7">
    <location>
        <begin position="353"/>
        <end position="369"/>
    </location>
</feature>
<dbReference type="PANTHER" id="PTHR23517">
    <property type="entry name" value="RESISTANCE PROTEIN MDTM, PUTATIVE-RELATED-RELATED"/>
    <property type="match status" value="1"/>
</dbReference>
<dbReference type="EMBL" id="JBHLUE010000034">
    <property type="protein sequence ID" value="MFC0568315.1"/>
    <property type="molecule type" value="Genomic_DNA"/>
</dbReference>
<evidence type="ECO:0000313" key="10">
    <source>
        <dbReference type="Proteomes" id="UP001589894"/>
    </source>
</evidence>
<proteinExistence type="predicted"/>
<keyword evidence="3" id="KW-1003">Cell membrane</keyword>
<evidence type="ECO:0000256" key="2">
    <source>
        <dbReference type="ARBA" id="ARBA00022448"/>
    </source>
</evidence>
<evidence type="ECO:0000256" key="3">
    <source>
        <dbReference type="ARBA" id="ARBA00022475"/>
    </source>
</evidence>
<dbReference type="InterPro" id="IPR020846">
    <property type="entry name" value="MFS_dom"/>
</dbReference>
<comment type="subcellular location">
    <subcellularLocation>
        <location evidence="1">Cell membrane</location>
        <topology evidence="1">Multi-pass membrane protein</topology>
    </subcellularLocation>
</comment>
<dbReference type="InterPro" id="IPR011701">
    <property type="entry name" value="MFS"/>
</dbReference>
<feature type="transmembrane region" description="Helical" evidence="7">
    <location>
        <begin position="304"/>
        <end position="332"/>
    </location>
</feature>
<feature type="transmembrane region" description="Helical" evidence="7">
    <location>
        <begin position="206"/>
        <end position="225"/>
    </location>
</feature>
<feature type="transmembrane region" description="Helical" evidence="7">
    <location>
        <begin position="48"/>
        <end position="70"/>
    </location>
</feature>
<evidence type="ECO:0000256" key="4">
    <source>
        <dbReference type="ARBA" id="ARBA00022692"/>
    </source>
</evidence>
<dbReference type="InterPro" id="IPR036259">
    <property type="entry name" value="MFS_trans_sf"/>
</dbReference>
<evidence type="ECO:0000313" key="9">
    <source>
        <dbReference type="EMBL" id="MFC0568315.1"/>
    </source>
</evidence>
<sequence>MLTRLLPAPGTPRILMLATGVNTLGNGAYLTTSALFLTRVVGLSPAEVALGLSAAALAGVALTTPMGYLVDRLGPKRMQLGSLLVVAACFLGLTRIAGLWSFAVLASVIAVGDATVKASNGAMIASAVPPADRVRTRAFIRSTNNAGVALGTLAGGLPLLLDSRAGYLAVLLGNAATYLLAAGVVSRARATEPVARPPAGSRLAALADRPFLAFVLVDGTVAALFNELLSLALPLWLIRYTHAPVTLVTAALLINTIGCVTLQVRAARGTDTAVDAIPVARRGAFLVAASCLLLALTAHRPSWLVGTLVLAAATVHVLGELWLSSSTFAVIFDVAPDWAQGQYQAAYQTGRQVGNMIAPPVLTALVIGYGVPGWLGVAGLLAAAGLAYPYLIRAGLRRPRLVGTGAAAARVG</sequence>
<feature type="domain" description="Major facilitator superfamily (MFS) profile" evidence="8">
    <location>
        <begin position="11"/>
        <end position="397"/>
    </location>
</feature>
<dbReference type="PANTHER" id="PTHR23517:SF2">
    <property type="entry name" value="MULTIDRUG RESISTANCE PROTEIN MDTH"/>
    <property type="match status" value="1"/>
</dbReference>
<dbReference type="InterPro" id="IPR050171">
    <property type="entry name" value="MFS_Transporters"/>
</dbReference>
<dbReference type="Proteomes" id="UP001589894">
    <property type="component" value="Unassembled WGS sequence"/>
</dbReference>
<keyword evidence="2" id="KW-0813">Transport</keyword>
<protein>
    <submittedName>
        <fullName evidence="9">MFS transporter</fullName>
    </submittedName>
</protein>
<dbReference type="RefSeq" id="WP_377343796.1">
    <property type="nucleotide sequence ID" value="NZ_JBHLUE010000034.1"/>
</dbReference>
<keyword evidence="4 7" id="KW-0812">Transmembrane</keyword>
<organism evidence="9 10">
    <name type="scientific">Plantactinospora siamensis</name>
    <dbReference type="NCBI Taxonomy" id="555372"/>
    <lineage>
        <taxon>Bacteria</taxon>
        <taxon>Bacillati</taxon>
        <taxon>Actinomycetota</taxon>
        <taxon>Actinomycetes</taxon>
        <taxon>Micromonosporales</taxon>
        <taxon>Micromonosporaceae</taxon>
        <taxon>Plantactinospora</taxon>
    </lineage>
</organism>
<evidence type="ECO:0000256" key="7">
    <source>
        <dbReference type="SAM" id="Phobius"/>
    </source>
</evidence>
<feature type="transmembrane region" description="Helical" evidence="7">
    <location>
        <begin position="375"/>
        <end position="392"/>
    </location>
</feature>
<keyword evidence="5 7" id="KW-1133">Transmembrane helix</keyword>
<keyword evidence="6 7" id="KW-0472">Membrane</keyword>
<reference evidence="9 10" key="1">
    <citation type="submission" date="2024-09" db="EMBL/GenBank/DDBJ databases">
        <authorList>
            <person name="Sun Q."/>
            <person name="Mori K."/>
        </authorList>
    </citation>
    <scope>NUCLEOTIDE SEQUENCE [LARGE SCALE GENOMIC DNA]</scope>
    <source>
        <strain evidence="9 10">TBRC 2205</strain>
    </source>
</reference>
<evidence type="ECO:0000256" key="6">
    <source>
        <dbReference type="ARBA" id="ARBA00023136"/>
    </source>
</evidence>
<keyword evidence="10" id="KW-1185">Reference proteome</keyword>